<gene>
    <name evidence="1" type="primary">WBGene00100964</name>
</gene>
<keyword evidence="2" id="KW-1185">Reference proteome</keyword>
<dbReference type="InterPro" id="IPR052860">
    <property type="entry name" value="NRL-GPCR1"/>
</dbReference>
<accession>A0A8R1U871</accession>
<evidence type="ECO:0000313" key="1">
    <source>
        <dbReference type="EnsemblMetazoa" id="PPA11410.1"/>
    </source>
</evidence>
<dbReference type="PANTHER" id="PTHR47521:SF18">
    <property type="entry name" value="G PROTEIN-COUPLED RECEPTOR-RELATED"/>
    <property type="match status" value="1"/>
</dbReference>
<proteinExistence type="predicted"/>
<sequence length="1256" mass="141684">MARRFNPTFFCYSRFSLRTSSIRQTHPWWWCVSLPLPFCRHVRTPTRKDNILDLVLSSDSSLVSSLSLSPGLADHYNVNFSMSAIFIPDQSESASRSWRKGDFALPNSLLSGIDWLTALVNGDRTQHMYDQFVDIVQSVIREPIPLTTNRPQHSAYIRRLLSIQSHLYSNNDPTYETFSKKVRVAIRRESIRKEGKRILTSNGGLFSRMRSLSKQKAAVSALRNSDGTFATSPSDKAEALSSQFSSFSFVLYLYSKKQYRLMNECPMSVRYQLAEILEYACVDIPVVILSSAVKSSSLLTCILWQAGMGQYGFMSIIFFSIHSTNCVLMKTILIASHRVLKRTFWIYFSNGESRHKTRIASRTDISIEETETYFRNLNSQARAMLSLMIGISLIQITASQSCFTPIPWTTHRPLISEIVTMSSLSDCENVCLSLSTCAALAYNASTGTCMLLGADSTCACSCLGQTTLMLKVVCPIASTTASMIAATTLRTSTASTTVSTTKASTTTTKTTSTTIPSTTTSTTSTTKVPTTNASTTAPSTTTGLKTVASCINGCIVKRVYTSQVEYSMVVSKNVDDGNICQMYCEKGGMTVTPRVFFSSITRQLRYSTAQLGCPCPIITSDAMELITGVPKSITFRTISHLEVFTFDAMATLDRCAAFAKDHYVIVQSFELLVASVSLLSMIPCLFVIAKTGTLHWNCKLLLMSSATVQMQIITVQLVNVFYEIHSGLYLPDDMSETSFVMFIHEIGYGTSTIVSVYLVVERFVALWNASTYIDSVASWKSIIFMALFAICFAVPWAYYSDIEGHYYIGIGIILSIELPMNVFSFILHVHSRKKYRKMNECPLSLAEILEYARAVIPVVVYSLITCVLWQEGLGQYGLMRVVFFTIHSVNCVVMKTFLIITHRGLRRTFWIYFSQGEYKSEHRIAPREETINVETETYFRYFKTIIKSILDCMTRFAKVHYVFVQSIEVLVPTKSFLSMLPCLIVIAKTGTLHWNCKLLLLSSAIVQLLIILMQLLLFLYEFHNGIYLPDGVGADAWFMLGHEIGYGVSTILSVYLVVERFIALRDASDYYNGTISSVSFTMLLFLAIAPTIPWAYLAVIQGYYYRCIAIILSIELPMVVGSFILYVYSKKKYRVMNESVTYQMAEILEYSRAVIPAIVFSSFVKSLSLLTCIFWQEGLGHYGFLRIIFFTIHTLNCVAMKTMLIASHRGLRRTFRLYFMKAQVCEHLCEHRVAPRDELIIVETETYFNYFKTMWE</sequence>
<protein>
    <submittedName>
        <fullName evidence="1">Apple domain-containing protein</fullName>
    </submittedName>
</protein>
<dbReference type="EnsemblMetazoa" id="PPA11410.1">
    <property type="protein sequence ID" value="PPA11410.1"/>
    <property type="gene ID" value="WBGene00100964"/>
</dbReference>
<dbReference type="Proteomes" id="UP000005239">
    <property type="component" value="Unassembled WGS sequence"/>
</dbReference>
<dbReference type="PANTHER" id="PTHR47521">
    <property type="entry name" value="SERPENTINE RECEPTOR, CLASS E (EPSILON)-RELATED"/>
    <property type="match status" value="1"/>
</dbReference>
<name>A0A2A6C3M2_PRIPA</name>
<dbReference type="InterPro" id="IPR003609">
    <property type="entry name" value="Pan_app"/>
</dbReference>
<evidence type="ECO:0000313" key="2">
    <source>
        <dbReference type="Proteomes" id="UP000005239"/>
    </source>
</evidence>
<accession>A0A2A6C3M2</accession>
<dbReference type="AlphaFoldDB" id="A0A2A6C3M2"/>
<reference evidence="1" key="2">
    <citation type="submission" date="2022-06" db="UniProtKB">
        <authorList>
            <consortium name="EnsemblMetazoa"/>
        </authorList>
    </citation>
    <scope>IDENTIFICATION</scope>
    <source>
        <strain evidence="1">PS312</strain>
    </source>
</reference>
<reference evidence="2" key="1">
    <citation type="journal article" date="2008" name="Nat. Genet.">
        <title>The Pristionchus pacificus genome provides a unique perspective on nematode lifestyle and parasitism.</title>
        <authorList>
            <person name="Dieterich C."/>
            <person name="Clifton S.W."/>
            <person name="Schuster L.N."/>
            <person name="Chinwalla A."/>
            <person name="Delehaunty K."/>
            <person name="Dinkelacker I."/>
            <person name="Fulton L."/>
            <person name="Fulton R."/>
            <person name="Godfrey J."/>
            <person name="Minx P."/>
            <person name="Mitreva M."/>
            <person name="Roeseler W."/>
            <person name="Tian H."/>
            <person name="Witte H."/>
            <person name="Yang S.P."/>
            <person name="Wilson R.K."/>
            <person name="Sommer R.J."/>
        </authorList>
    </citation>
    <scope>NUCLEOTIDE SEQUENCE [LARGE SCALE GENOMIC DNA]</scope>
    <source>
        <strain evidence="2">PS312</strain>
    </source>
</reference>
<organism evidence="1 2">
    <name type="scientific">Pristionchus pacificus</name>
    <name type="common">Parasitic nematode worm</name>
    <dbReference type="NCBI Taxonomy" id="54126"/>
    <lineage>
        <taxon>Eukaryota</taxon>
        <taxon>Metazoa</taxon>
        <taxon>Ecdysozoa</taxon>
        <taxon>Nematoda</taxon>
        <taxon>Chromadorea</taxon>
        <taxon>Rhabditida</taxon>
        <taxon>Rhabditina</taxon>
        <taxon>Diplogasteromorpha</taxon>
        <taxon>Diplogasteroidea</taxon>
        <taxon>Neodiplogasteridae</taxon>
        <taxon>Pristionchus</taxon>
    </lineage>
</organism>
<dbReference type="PROSITE" id="PS50948">
    <property type="entry name" value="PAN"/>
    <property type="match status" value="1"/>
</dbReference>